<name>A0A7Y9Z742_9MICO</name>
<comment type="caution">
    <text evidence="3">The sequence shown here is derived from an EMBL/GenBank/DDBJ whole genome shotgun (WGS) entry which is preliminary data.</text>
</comment>
<feature type="domain" description="NAD-dependent epimerase/dehydratase" evidence="2">
    <location>
        <begin position="12"/>
        <end position="224"/>
    </location>
</feature>
<accession>A0A7Y9Z742</accession>
<dbReference type="RefSeq" id="WP_152649571.1">
    <property type="nucleotide sequence ID" value="NZ_BBRC01000008.1"/>
</dbReference>
<dbReference type="EMBL" id="JACBZO010000001">
    <property type="protein sequence ID" value="NYI40027.1"/>
    <property type="molecule type" value="Genomic_DNA"/>
</dbReference>
<keyword evidence="1" id="KW-1133">Transmembrane helix</keyword>
<dbReference type="AlphaFoldDB" id="A0A7Y9Z742"/>
<dbReference type="PANTHER" id="PTHR43245:SF13">
    <property type="entry name" value="UDP-D-APIOSE_UDP-D-XYLOSE SYNTHASE 2"/>
    <property type="match status" value="1"/>
</dbReference>
<evidence type="ECO:0000259" key="2">
    <source>
        <dbReference type="Pfam" id="PF01370"/>
    </source>
</evidence>
<proteinExistence type="predicted"/>
<keyword evidence="1" id="KW-0812">Transmembrane</keyword>
<sequence length="295" mass="31522">MSDIREPQVYEVAVVGAAGFLGGSVMSALTAAGYRAGGFTLDRPLFSGGVVDAEAASVRTVVWCASRINPRLATERPELVERDRGDLAEALAQFASWDRPPRVIAFSSGGTVYGPPAEPPYAETMEPSPVNEYGAAKLDLEHQLAGSTLETVSLRVSNAYGPGQRPAPGQGVLAHWMEAVLSGGEVHLYGDPSSTRDYVYVDDIAHAVVAAHRADTPPQVVNIGSGLPTTLDRLLESLEFAVAPARFDTVRHPARATDTDHSTLDATLARESLGWRATVSLDEGVARMWQWRASQ</sequence>
<evidence type="ECO:0000313" key="3">
    <source>
        <dbReference type="EMBL" id="NYI40027.1"/>
    </source>
</evidence>
<feature type="transmembrane region" description="Helical" evidence="1">
    <location>
        <begin position="12"/>
        <end position="34"/>
    </location>
</feature>
<evidence type="ECO:0000256" key="1">
    <source>
        <dbReference type="SAM" id="Phobius"/>
    </source>
</evidence>
<dbReference type="Proteomes" id="UP000547973">
    <property type="component" value="Unassembled WGS sequence"/>
</dbReference>
<protein>
    <submittedName>
        <fullName evidence="3">UDP-glucose 4-epimerase</fullName>
        <ecNumber evidence="3">5.1.3.2</ecNumber>
    </submittedName>
</protein>
<organism evidence="3 4">
    <name type="scientific">Demequina lutea</name>
    <dbReference type="NCBI Taxonomy" id="431489"/>
    <lineage>
        <taxon>Bacteria</taxon>
        <taxon>Bacillati</taxon>
        <taxon>Actinomycetota</taxon>
        <taxon>Actinomycetes</taxon>
        <taxon>Micrococcales</taxon>
        <taxon>Demequinaceae</taxon>
        <taxon>Demequina</taxon>
    </lineage>
</organism>
<dbReference type="PRINTS" id="PR01713">
    <property type="entry name" value="NUCEPIMERASE"/>
</dbReference>
<keyword evidence="1" id="KW-0472">Membrane</keyword>
<dbReference type="EC" id="5.1.3.2" evidence="3"/>
<reference evidence="3 4" key="1">
    <citation type="submission" date="2020-07" db="EMBL/GenBank/DDBJ databases">
        <title>Sequencing the genomes of 1000 actinobacteria strains.</title>
        <authorList>
            <person name="Klenk H.-P."/>
        </authorList>
    </citation>
    <scope>NUCLEOTIDE SEQUENCE [LARGE SCALE GENOMIC DNA]</scope>
    <source>
        <strain evidence="3 4">DSM 19970</strain>
    </source>
</reference>
<dbReference type="Pfam" id="PF01370">
    <property type="entry name" value="Epimerase"/>
    <property type="match status" value="1"/>
</dbReference>
<dbReference type="OrthoDB" id="9801785at2"/>
<dbReference type="InterPro" id="IPR050177">
    <property type="entry name" value="Lipid_A_modif_metabolic_enz"/>
</dbReference>
<dbReference type="GO" id="GO:0003978">
    <property type="term" value="F:UDP-glucose 4-epimerase activity"/>
    <property type="evidence" value="ECO:0007669"/>
    <property type="project" value="UniProtKB-EC"/>
</dbReference>
<keyword evidence="4" id="KW-1185">Reference proteome</keyword>
<gene>
    <name evidence="3" type="ORF">BKA03_000146</name>
</gene>
<dbReference type="InterPro" id="IPR036291">
    <property type="entry name" value="NAD(P)-bd_dom_sf"/>
</dbReference>
<keyword evidence="3" id="KW-0413">Isomerase</keyword>
<dbReference type="Gene3D" id="3.40.50.720">
    <property type="entry name" value="NAD(P)-binding Rossmann-like Domain"/>
    <property type="match status" value="1"/>
</dbReference>
<dbReference type="InterPro" id="IPR001509">
    <property type="entry name" value="Epimerase_deHydtase"/>
</dbReference>
<dbReference type="SUPFAM" id="SSF51735">
    <property type="entry name" value="NAD(P)-binding Rossmann-fold domains"/>
    <property type="match status" value="1"/>
</dbReference>
<dbReference type="PANTHER" id="PTHR43245">
    <property type="entry name" value="BIFUNCTIONAL POLYMYXIN RESISTANCE PROTEIN ARNA"/>
    <property type="match status" value="1"/>
</dbReference>
<evidence type="ECO:0000313" key="4">
    <source>
        <dbReference type="Proteomes" id="UP000547973"/>
    </source>
</evidence>